<proteinExistence type="predicted"/>
<organism evidence="1 2">
    <name type="scientific">Blautia producta</name>
    <dbReference type="NCBI Taxonomy" id="33035"/>
    <lineage>
        <taxon>Bacteria</taxon>
        <taxon>Bacillati</taxon>
        <taxon>Bacillota</taxon>
        <taxon>Clostridia</taxon>
        <taxon>Lachnospirales</taxon>
        <taxon>Lachnospiraceae</taxon>
        <taxon>Blautia</taxon>
    </lineage>
</organism>
<gene>
    <name evidence="1" type="ORF">E5259_20885</name>
</gene>
<dbReference type="EMBL" id="CP039126">
    <property type="protein sequence ID" value="QMW79855.1"/>
    <property type="molecule type" value="Genomic_DNA"/>
</dbReference>
<protein>
    <submittedName>
        <fullName evidence="1">Uncharacterized protein</fullName>
    </submittedName>
</protein>
<sequence>MYAFIILQLFCIVKLYPVNRIRYYSAFRLHSNKSMHTDCKNRTLARGCLGIALQMPGNTSRDSGGLNCYQDSA</sequence>
<reference evidence="1 2" key="1">
    <citation type="submission" date="2019-04" db="EMBL/GenBank/DDBJ databases">
        <authorList>
            <person name="Schori C."/>
            <person name="Ahrens C."/>
        </authorList>
    </citation>
    <scope>NUCLEOTIDE SEQUENCE [LARGE SCALE GENOMIC DNA]</scope>
    <source>
        <strain evidence="1 2">DSM 2950</strain>
    </source>
</reference>
<evidence type="ECO:0000313" key="1">
    <source>
        <dbReference type="EMBL" id="QMW79855.1"/>
    </source>
</evidence>
<name>A0A7G5MZ12_9FIRM</name>
<evidence type="ECO:0000313" key="2">
    <source>
        <dbReference type="Proteomes" id="UP000515789"/>
    </source>
</evidence>
<dbReference type="AlphaFoldDB" id="A0A7G5MZ12"/>
<accession>A0A7G5MZ12</accession>
<dbReference type="Proteomes" id="UP000515789">
    <property type="component" value="Chromosome"/>
</dbReference>